<evidence type="ECO:0000259" key="2">
    <source>
        <dbReference type="Pfam" id="PF22936"/>
    </source>
</evidence>
<organism evidence="4 5">
    <name type="scientific">Hirsutella rhossiliensis</name>
    <dbReference type="NCBI Taxonomy" id="111463"/>
    <lineage>
        <taxon>Eukaryota</taxon>
        <taxon>Fungi</taxon>
        <taxon>Dikarya</taxon>
        <taxon>Ascomycota</taxon>
        <taxon>Pezizomycotina</taxon>
        <taxon>Sordariomycetes</taxon>
        <taxon>Hypocreomycetidae</taxon>
        <taxon>Hypocreales</taxon>
        <taxon>Ophiocordycipitaceae</taxon>
        <taxon>Hirsutella</taxon>
    </lineage>
</organism>
<feature type="region of interest" description="Disordered" evidence="1">
    <location>
        <begin position="391"/>
        <end position="425"/>
    </location>
</feature>
<sequence>MSSALDLDGSSKGTVLNGPCDWKQWISIIKKFATSHSLWDFLDPAVKEGKPVLQQPVEPTFRQINHEASDLVDLTSEEFRRLEFLHTQYRSKLQGYRDQVKALASLQQHIVKTIGNYYSTIAEEHDVAKQLALLQARLPDVQDLRPTQDFLQAVSSINAPFTDYWVNKMEDEAVFGKPDWKTDFPDGIKINCFYLIKSARPDGWTPDQKVEKKIKEILDSNPWAKKMTEKAQDFKKKEMEKSSDSSVKVYPLYDSFILDSGSDTHICNNRSRFLDYTALAEPEELFAGDSQLQILGYGTVRIRLQSLSLTPQALQNRQKKDLKTDPHTEIGYLVGYDSTNIFRIWIPSTSEVRRVRDVTFNESIFYDGNDQPPEPILPRVEVQLPAHIEDESDYEEIPTQIDEPEPDPVEQSPQPQTKETPPRLWYNPNHLIMRTRMIRMSFMTFSAHIRHRTPFREGAHAEWKALQQRGTFRAVPRDQVTGKLLPLTWVFKYKFDKHGFLTKFKARLCVRGDLQQLGDKDTYAATLAGRSFRILMAITAKFDLETRQLDAVNAFTNALLEDDEEVYKELTAAFRELGLTQCPDEPCIFQNDWLTVFFFVDDIVFLYRKENEDAADEMVAALKRKYAMTDQGNYNGSLVSESCVTDPTGSFGYAKTPTLKGWFNAITRSDIAKPASKLAEFLNNPSEHHSKLADHLIDYLYATRYLAIQFSGKPCLDEDVVPQLHAQHHSDFQSASDAAFADNKETRKSSQGSILTLFGGPIAWKAALRHVDIHTCWARQAFEKGLYKLTYTPTSQMIADGLTKALPGQKFATFVKQLGLIDISTLLGI</sequence>
<feature type="compositionally biased region" description="Acidic residues" evidence="1">
    <location>
        <begin position="391"/>
        <end position="408"/>
    </location>
</feature>
<name>A0A9P8MR57_9HYPO</name>
<keyword evidence="4" id="KW-0808">Transferase</keyword>
<dbReference type="Pfam" id="PF25597">
    <property type="entry name" value="SH3_retrovirus"/>
    <property type="match status" value="1"/>
</dbReference>
<feature type="domain" description="Retrovirus-related Pol polyprotein from transposon TNT 1-94-like beta-barrel" evidence="2">
    <location>
        <begin position="256"/>
        <end position="305"/>
    </location>
</feature>
<keyword evidence="4" id="KW-0695">RNA-directed DNA polymerase</keyword>
<gene>
    <name evidence="4" type="ORF">HRG_11208</name>
</gene>
<feature type="domain" description="Retroviral polymerase SH3-like" evidence="3">
    <location>
        <begin position="318"/>
        <end position="371"/>
    </location>
</feature>
<comment type="caution">
    <text evidence="4">The sequence shown here is derived from an EMBL/GenBank/DDBJ whole genome shotgun (WGS) entry which is preliminary data.</text>
</comment>
<dbReference type="GeneID" id="68360336"/>
<keyword evidence="5" id="KW-1185">Reference proteome</keyword>
<dbReference type="AlphaFoldDB" id="A0A9P8MR57"/>
<dbReference type="InterPro" id="IPR057670">
    <property type="entry name" value="SH3_retrovirus"/>
</dbReference>
<dbReference type="EMBL" id="JAIZPD010000019">
    <property type="protein sequence ID" value="KAH0957717.1"/>
    <property type="molecule type" value="Genomic_DNA"/>
</dbReference>
<dbReference type="Proteomes" id="UP000824596">
    <property type="component" value="Unassembled WGS sequence"/>
</dbReference>
<dbReference type="RefSeq" id="XP_044715231.1">
    <property type="nucleotide sequence ID" value="XM_044869678.1"/>
</dbReference>
<dbReference type="InterPro" id="IPR054722">
    <property type="entry name" value="PolX-like_BBD"/>
</dbReference>
<evidence type="ECO:0000313" key="4">
    <source>
        <dbReference type="EMBL" id="KAH0957717.1"/>
    </source>
</evidence>
<evidence type="ECO:0000313" key="5">
    <source>
        <dbReference type="Proteomes" id="UP000824596"/>
    </source>
</evidence>
<dbReference type="GO" id="GO:0003964">
    <property type="term" value="F:RNA-directed DNA polymerase activity"/>
    <property type="evidence" value="ECO:0007669"/>
    <property type="project" value="UniProtKB-KW"/>
</dbReference>
<evidence type="ECO:0000259" key="3">
    <source>
        <dbReference type="Pfam" id="PF25597"/>
    </source>
</evidence>
<dbReference type="CDD" id="cd09272">
    <property type="entry name" value="RNase_HI_RT_Ty1"/>
    <property type="match status" value="1"/>
</dbReference>
<keyword evidence="4" id="KW-0548">Nucleotidyltransferase</keyword>
<reference evidence="4" key="1">
    <citation type="submission" date="2021-09" db="EMBL/GenBank/DDBJ databases">
        <title>A high-quality genome of the endoparasitic fungus Hirsutella rhossiliensis with a comparison of Hirsutella genomes reveals transposable elements contributing to genome size variation.</title>
        <authorList>
            <person name="Lin R."/>
            <person name="Jiao Y."/>
            <person name="Sun X."/>
            <person name="Ling J."/>
            <person name="Xie B."/>
            <person name="Cheng X."/>
        </authorList>
    </citation>
    <scope>NUCLEOTIDE SEQUENCE</scope>
    <source>
        <strain evidence="4">HR02</strain>
    </source>
</reference>
<protein>
    <submittedName>
        <fullName evidence="4">Reverse transcriptase (RNA-dependent DNA polymerase) domain-containing protein</fullName>
    </submittedName>
</protein>
<evidence type="ECO:0000256" key="1">
    <source>
        <dbReference type="SAM" id="MobiDB-lite"/>
    </source>
</evidence>
<accession>A0A9P8MR57</accession>
<dbReference type="Pfam" id="PF22936">
    <property type="entry name" value="Pol_BBD"/>
    <property type="match status" value="1"/>
</dbReference>
<proteinExistence type="predicted"/>